<dbReference type="Proteomes" id="UP000295097">
    <property type="component" value="Unassembled WGS sequence"/>
</dbReference>
<keyword evidence="2" id="KW-1185">Reference proteome</keyword>
<dbReference type="EMBL" id="SMAR01000024">
    <property type="protein sequence ID" value="TCT36071.1"/>
    <property type="molecule type" value="Genomic_DNA"/>
</dbReference>
<gene>
    <name evidence="1" type="ORF">EDC90_102455</name>
</gene>
<accession>A0A4R3NNP5</accession>
<reference evidence="1 2" key="1">
    <citation type="submission" date="2019-03" db="EMBL/GenBank/DDBJ databases">
        <title>Freshwater and sediment microbial communities from various areas in North America, analyzing microbe dynamics in response to fracking.</title>
        <authorList>
            <person name="Lamendella R."/>
        </authorList>
    </citation>
    <scope>NUCLEOTIDE SEQUENCE [LARGE SCALE GENOMIC DNA]</scope>
    <source>
        <strain evidence="1 2">175.2</strain>
    </source>
</reference>
<protein>
    <submittedName>
        <fullName evidence="1">Uncharacterized protein</fullName>
    </submittedName>
</protein>
<name>A0A4R3NNP5_9HYPH</name>
<comment type="caution">
    <text evidence="1">The sequence shown here is derived from an EMBL/GenBank/DDBJ whole genome shotgun (WGS) entry which is preliminary data.</text>
</comment>
<sequence>MFEDGAFAVHLNKEHGMFELHRETLNDKTIRIIPDPDPMNLRVECDTLGTIRSRICERAWTVQKQRGRALMRF</sequence>
<evidence type="ECO:0000313" key="2">
    <source>
        <dbReference type="Proteomes" id="UP000295097"/>
    </source>
</evidence>
<dbReference type="AlphaFoldDB" id="A0A4R3NNP5"/>
<evidence type="ECO:0000313" key="1">
    <source>
        <dbReference type="EMBL" id="TCT36071.1"/>
    </source>
</evidence>
<organism evidence="1 2">
    <name type="scientific">Martelella mediterranea</name>
    <dbReference type="NCBI Taxonomy" id="293089"/>
    <lineage>
        <taxon>Bacteria</taxon>
        <taxon>Pseudomonadati</taxon>
        <taxon>Pseudomonadota</taxon>
        <taxon>Alphaproteobacteria</taxon>
        <taxon>Hyphomicrobiales</taxon>
        <taxon>Aurantimonadaceae</taxon>
        <taxon>Martelella</taxon>
    </lineage>
</organism>
<proteinExistence type="predicted"/>